<name>A0A0S3SJ47_PHAAN</name>
<reference evidence="2 3" key="1">
    <citation type="journal article" date="2015" name="Sci. Rep.">
        <title>The power of single molecule real-time sequencing technology in the de novo assembly of a eukaryotic genome.</title>
        <authorList>
            <person name="Sakai H."/>
            <person name="Naito K."/>
            <person name="Ogiso-Tanaka E."/>
            <person name="Takahashi Y."/>
            <person name="Iseki K."/>
            <person name="Muto C."/>
            <person name="Satou K."/>
            <person name="Teruya K."/>
            <person name="Shiroma A."/>
            <person name="Shimoji M."/>
            <person name="Hirano T."/>
            <person name="Itoh T."/>
            <person name="Kaga A."/>
            <person name="Tomooka N."/>
        </authorList>
    </citation>
    <scope>NUCLEOTIDE SEQUENCE [LARGE SCALE GENOMIC DNA]</scope>
    <source>
        <strain evidence="3">cv. Shumari</strain>
    </source>
</reference>
<proteinExistence type="predicted"/>
<feature type="region of interest" description="Disordered" evidence="1">
    <location>
        <begin position="32"/>
        <end position="77"/>
    </location>
</feature>
<evidence type="ECO:0000313" key="2">
    <source>
        <dbReference type="EMBL" id="BAT92890.1"/>
    </source>
</evidence>
<accession>A0A0S3SJ47</accession>
<protein>
    <submittedName>
        <fullName evidence="2">Uncharacterized protein</fullName>
    </submittedName>
</protein>
<dbReference type="AlphaFoldDB" id="A0A0S3SJ47"/>
<organism evidence="2 3">
    <name type="scientific">Vigna angularis var. angularis</name>
    <dbReference type="NCBI Taxonomy" id="157739"/>
    <lineage>
        <taxon>Eukaryota</taxon>
        <taxon>Viridiplantae</taxon>
        <taxon>Streptophyta</taxon>
        <taxon>Embryophyta</taxon>
        <taxon>Tracheophyta</taxon>
        <taxon>Spermatophyta</taxon>
        <taxon>Magnoliopsida</taxon>
        <taxon>eudicotyledons</taxon>
        <taxon>Gunneridae</taxon>
        <taxon>Pentapetalae</taxon>
        <taxon>rosids</taxon>
        <taxon>fabids</taxon>
        <taxon>Fabales</taxon>
        <taxon>Fabaceae</taxon>
        <taxon>Papilionoideae</taxon>
        <taxon>50 kb inversion clade</taxon>
        <taxon>NPAAA clade</taxon>
        <taxon>indigoferoid/millettioid clade</taxon>
        <taxon>Phaseoleae</taxon>
        <taxon>Vigna</taxon>
    </lineage>
</organism>
<gene>
    <name evidence="2" type="primary">Vigan.07G175100</name>
    <name evidence="2" type="ORF">VIGAN_07175100</name>
</gene>
<sequence length="77" mass="8671">MQALFFLHKSRPSSRRYPKNCISVQEPHPQNCNAAIGGSPDSDHVVGSQMQKQARKNSMVKLRNPLPRHHQPSQPST</sequence>
<dbReference type="EMBL" id="AP015040">
    <property type="protein sequence ID" value="BAT92890.1"/>
    <property type="molecule type" value="Genomic_DNA"/>
</dbReference>
<evidence type="ECO:0000256" key="1">
    <source>
        <dbReference type="SAM" id="MobiDB-lite"/>
    </source>
</evidence>
<keyword evidence="3" id="KW-1185">Reference proteome</keyword>
<dbReference type="Proteomes" id="UP000291084">
    <property type="component" value="Chromosome 7"/>
</dbReference>
<evidence type="ECO:0000313" key="3">
    <source>
        <dbReference type="Proteomes" id="UP000291084"/>
    </source>
</evidence>